<dbReference type="Gene3D" id="3.30.450.90">
    <property type="match status" value="1"/>
</dbReference>
<keyword evidence="2" id="KW-0547">Nucleotide-binding</keyword>
<evidence type="ECO:0000313" key="5">
    <source>
        <dbReference type="EMBL" id="MBS5333299.1"/>
    </source>
</evidence>
<comment type="similarity">
    <text evidence="1">Belongs to the GSP E family.</text>
</comment>
<dbReference type="SUPFAM" id="SSF52540">
    <property type="entry name" value="P-loop containing nucleoside triphosphate hydrolases"/>
    <property type="match status" value="1"/>
</dbReference>
<dbReference type="EMBL" id="JAGZGG010000037">
    <property type="protein sequence ID" value="MBS5333299.1"/>
    <property type="molecule type" value="Genomic_DNA"/>
</dbReference>
<evidence type="ECO:0000256" key="2">
    <source>
        <dbReference type="ARBA" id="ARBA00022741"/>
    </source>
</evidence>
<feature type="domain" description="AAA+ ATPase" evidence="4">
    <location>
        <begin position="315"/>
        <end position="433"/>
    </location>
</feature>
<dbReference type="GO" id="GO:0016887">
    <property type="term" value="F:ATP hydrolysis activity"/>
    <property type="evidence" value="ECO:0007669"/>
    <property type="project" value="TreeGrafter"/>
</dbReference>
<dbReference type="CDD" id="cd01129">
    <property type="entry name" value="PulE-GspE-like"/>
    <property type="match status" value="1"/>
</dbReference>
<accession>A0A943DHR8</accession>
<dbReference type="Gene3D" id="3.30.300.160">
    <property type="entry name" value="Type II secretion system, protein E, N-terminal domain"/>
    <property type="match status" value="1"/>
</dbReference>
<evidence type="ECO:0000313" key="6">
    <source>
        <dbReference type="Proteomes" id="UP000759273"/>
    </source>
</evidence>
<dbReference type="InterPro" id="IPR037257">
    <property type="entry name" value="T2SS_E_N_sf"/>
</dbReference>
<dbReference type="InterPro" id="IPR007831">
    <property type="entry name" value="T2SS_GspE_N"/>
</dbReference>
<comment type="caution">
    <text evidence="5">The sequence shown here is derived from an EMBL/GenBank/DDBJ whole genome shotgun (WGS) entry which is preliminary data.</text>
</comment>
<dbReference type="GO" id="GO:0005524">
    <property type="term" value="F:ATP binding"/>
    <property type="evidence" value="ECO:0007669"/>
    <property type="project" value="UniProtKB-KW"/>
</dbReference>
<dbReference type="InterPro" id="IPR003593">
    <property type="entry name" value="AAA+_ATPase"/>
</dbReference>
<dbReference type="GO" id="GO:0005886">
    <property type="term" value="C:plasma membrane"/>
    <property type="evidence" value="ECO:0007669"/>
    <property type="project" value="TreeGrafter"/>
</dbReference>
<organism evidence="5 6">
    <name type="scientific">Subdoligranulum variabile</name>
    <dbReference type="NCBI Taxonomy" id="214851"/>
    <lineage>
        <taxon>Bacteria</taxon>
        <taxon>Bacillati</taxon>
        <taxon>Bacillota</taxon>
        <taxon>Clostridia</taxon>
        <taxon>Eubacteriales</taxon>
        <taxon>Oscillospiraceae</taxon>
        <taxon>Subdoligranulum</taxon>
    </lineage>
</organism>
<dbReference type="Gene3D" id="3.40.50.300">
    <property type="entry name" value="P-loop containing nucleotide triphosphate hydrolases"/>
    <property type="match status" value="1"/>
</dbReference>
<dbReference type="PANTHER" id="PTHR30258">
    <property type="entry name" value="TYPE II SECRETION SYSTEM PROTEIN GSPE-RELATED"/>
    <property type="match status" value="1"/>
</dbReference>
<protein>
    <submittedName>
        <fullName evidence="5">Flp pilus assembly complex ATPase component TadA</fullName>
    </submittedName>
</protein>
<dbReference type="SMART" id="SM00382">
    <property type="entry name" value="AAA"/>
    <property type="match status" value="1"/>
</dbReference>
<dbReference type="Proteomes" id="UP000759273">
    <property type="component" value="Unassembled WGS sequence"/>
</dbReference>
<sequence>MKNIRLGDLLIELGYITPDQLTAALAYQKEHRDLRVGQALQELGYVNERQVLEALAKRLQIQLIDIEHTTVDVTAVEKVPQELAQKYDMLPIAQNARTLTVAANDPLNYYAIEDIRQLTGMEPEIVLAELEPLRRAIRYYYAEVRARKAARTANDSDMAAAQTEDLAIDMTAEGGDLDAPIIRLLNSLVQRAVTTTASDIHIEPFEGETKVRMRIDGVIIDYVTLQRALHQPLIARIKIMSNLDIAEHRIPQDGHFRARLETGPDVNVRVSILPTVFGEKAVLRILSSNTYIKNADHFGMNDATYKRFQPLLNRPNGIVYLTGPTGSGKTTTLYMVLQAIAERQVNISTIEDPVERNLARINQTQVNNIAGLTFESGLRALLRQDPDVIMVGETRDAETASISVRAAITGHMVFSTLHTNDALSSIVRLEDMGVERYMIANSVAGLVAQRLMRRVCPHCARQMPVTEEERTYLGPAIPFVRRGTGCTQCNGTGYRGRVAIHELVIINRELREMISAGATQEELTAAARRNQGMTSLREAALQLVREGETTPEELLKITFYEE</sequence>
<dbReference type="AlphaFoldDB" id="A0A943DHR8"/>
<dbReference type="Pfam" id="PF00437">
    <property type="entry name" value="T2SSE"/>
    <property type="match status" value="1"/>
</dbReference>
<dbReference type="SUPFAM" id="SSF160246">
    <property type="entry name" value="EspE N-terminal domain-like"/>
    <property type="match status" value="1"/>
</dbReference>
<dbReference type="InterPro" id="IPR027417">
    <property type="entry name" value="P-loop_NTPase"/>
</dbReference>
<evidence type="ECO:0000256" key="1">
    <source>
        <dbReference type="ARBA" id="ARBA00006611"/>
    </source>
</evidence>
<proteinExistence type="inferred from homology"/>
<evidence type="ECO:0000259" key="4">
    <source>
        <dbReference type="SMART" id="SM00382"/>
    </source>
</evidence>
<keyword evidence="3" id="KW-0067">ATP-binding</keyword>
<dbReference type="Pfam" id="PF05157">
    <property type="entry name" value="MshEN"/>
    <property type="match status" value="1"/>
</dbReference>
<dbReference type="InterPro" id="IPR001482">
    <property type="entry name" value="T2SS/T4SS_dom"/>
</dbReference>
<reference evidence="5" key="1">
    <citation type="submission" date="2021-02" db="EMBL/GenBank/DDBJ databases">
        <title>Infant gut strain persistence is associated with maternal origin, phylogeny, and functional potential including surface adhesion and iron acquisition.</title>
        <authorList>
            <person name="Lou Y.C."/>
        </authorList>
    </citation>
    <scope>NUCLEOTIDE SEQUENCE</scope>
    <source>
        <strain evidence="5">L3_101_000M1_dasL3_101_000M1_concoct_87</strain>
    </source>
</reference>
<dbReference type="PANTHER" id="PTHR30258:SF2">
    <property type="entry name" value="COMG OPERON PROTEIN 1"/>
    <property type="match status" value="1"/>
</dbReference>
<evidence type="ECO:0000256" key="3">
    <source>
        <dbReference type="ARBA" id="ARBA00022840"/>
    </source>
</evidence>
<name>A0A943DHR8_9FIRM</name>
<gene>
    <name evidence="5" type="primary">tadA</name>
    <name evidence="5" type="ORF">KHY36_12325</name>
</gene>